<feature type="binding site" evidence="14">
    <location>
        <begin position="24"/>
        <end position="31"/>
    </location>
    <ligand>
        <name>ATP</name>
        <dbReference type="ChEBI" id="CHEBI:30616"/>
    </ligand>
</feature>
<keyword evidence="1 13" id="KW-0540">Nuclease</keyword>
<dbReference type="STRING" id="1216932.CM240_1986"/>
<evidence type="ECO:0000256" key="9">
    <source>
        <dbReference type="ARBA" id="ARBA00023204"/>
    </source>
</evidence>
<dbReference type="Pfam" id="PF12705">
    <property type="entry name" value="PDDEXK_1"/>
    <property type="match status" value="1"/>
</dbReference>
<evidence type="ECO:0000256" key="13">
    <source>
        <dbReference type="HAMAP-Rule" id="MF_01451"/>
    </source>
</evidence>
<protein>
    <recommendedName>
        <fullName evidence="13">ATP-dependent helicase/nuclease subunit A</fullName>
        <ecNumber evidence="13">3.1.-.-</ecNumber>
        <ecNumber evidence="13">5.6.2.4</ecNumber>
    </recommendedName>
    <alternativeName>
        <fullName evidence="13">ATP-dependent helicase/nuclease AddA</fullName>
    </alternativeName>
    <alternativeName>
        <fullName evidence="13">DNA 3'-5' helicase AddA</fullName>
    </alternativeName>
</protein>
<dbReference type="AlphaFoldDB" id="W6RZV2"/>
<keyword evidence="9 13" id="KW-0234">DNA repair</keyword>
<evidence type="ECO:0000256" key="7">
    <source>
        <dbReference type="ARBA" id="ARBA00022840"/>
    </source>
</evidence>
<feature type="domain" description="UvrD-like helicase ATP-binding" evidence="15">
    <location>
        <begin position="3"/>
        <end position="473"/>
    </location>
</feature>
<dbReference type="PANTHER" id="PTHR11070:SF48">
    <property type="entry name" value="ATP-DEPENDENT HELICASE_NUCLEASE SUBUNIT A"/>
    <property type="match status" value="1"/>
</dbReference>
<comment type="similarity">
    <text evidence="13">Belongs to the helicase family. AddA subfamily.</text>
</comment>
<dbReference type="EC" id="3.1.-.-" evidence="13"/>
<dbReference type="InterPro" id="IPR014017">
    <property type="entry name" value="DNA_helicase_UvrD-like_C"/>
</dbReference>
<accession>W6RZV2</accession>
<dbReference type="Proteomes" id="UP000019426">
    <property type="component" value="Chromosome M2/40_rep1"/>
</dbReference>
<comment type="catalytic activity">
    <reaction evidence="12 13">
        <text>ATP + H2O = ADP + phosphate + H(+)</text>
        <dbReference type="Rhea" id="RHEA:13065"/>
        <dbReference type="ChEBI" id="CHEBI:15377"/>
        <dbReference type="ChEBI" id="CHEBI:15378"/>
        <dbReference type="ChEBI" id="CHEBI:30616"/>
        <dbReference type="ChEBI" id="CHEBI:43474"/>
        <dbReference type="ChEBI" id="CHEBI:456216"/>
        <dbReference type="EC" id="5.6.2.4"/>
    </reaction>
</comment>
<keyword evidence="2 13" id="KW-0547">Nucleotide-binding</keyword>
<dbReference type="GO" id="GO:0005524">
    <property type="term" value="F:ATP binding"/>
    <property type="evidence" value="ECO:0007669"/>
    <property type="project" value="UniProtKB-UniRule"/>
</dbReference>
<evidence type="ECO:0000256" key="4">
    <source>
        <dbReference type="ARBA" id="ARBA00022801"/>
    </source>
</evidence>
<dbReference type="NCBIfam" id="TIGR02785">
    <property type="entry name" value="addA_Gpos"/>
    <property type="match status" value="1"/>
</dbReference>
<feature type="domain" description="UvrD-like helicase C-terminal" evidence="16">
    <location>
        <begin position="485"/>
        <end position="789"/>
    </location>
</feature>
<comment type="subunit">
    <text evidence="13">Heterodimer of AddA and AddB/RexB.</text>
</comment>
<evidence type="ECO:0000313" key="17">
    <source>
        <dbReference type="EMBL" id="CDM69144.1"/>
    </source>
</evidence>
<dbReference type="PATRIC" id="fig|1216932.3.peg.1986"/>
<keyword evidence="6 13" id="KW-0269">Exonuclease</keyword>
<dbReference type="RefSeq" id="WP_044038890.1">
    <property type="nucleotide sequence ID" value="NZ_HG917868.1"/>
</dbReference>
<dbReference type="PROSITE" id="PS51217">
    <property type="entry name" value="UVRD_HELICASE_CTER"/>
    <property type="match status" value="1"/>
</dbReference>
<evidence type="ECO:0000256" key="6">
    <source>
        <dbReference type="ARBA" id="ARBA00022839"/>
    </source>
</evidence>
<evidence type="ECO:0000256" key="1">
    <source>
        <dbReference type="ARBA" id="ARBA00022722"/>
    </source>
</evidence>
<dbReference type="GO" id="GO:0043138">
    <property type="term" value="F:3'-5' DNA helicase activity"/>
    <property type="evidence" value="ECO:0007669"/>
    <property type="project" value="UniProtKB-UniRule"/>
</dbReference>
<dbReference type="GO" id="GO:0008408">
    <property type="term" value="F:3'-5' exonuclease activity"/>
    <property type="evidence" value="ECO:0007669"/>
    <property type="project" value="UniProtKB-UniRule"/>
</dbReference>
<evidence type="ECO:0000256" key="3">
    <source>
        <dbReference type="ARBA" id="ARBA00022763"/>
    </source>
</evidence>
<dbReference type="HAMAP" id="MF_01451">
    <property type="entry name" value="AddA"/>
    <property type="match status" value="1"/>
</dbReference>
<dbReference type="Gene3D" id="3.40.50.300">
    <property type="entry name" value="P-loop containing nucleotide triphosphate hydrolases"/>
    <property type="match status" value="4"/>
</dbReference>
<name>W6RZV2_9CLOT</name>
<reference evidence="17 18" key="1">
    <citation type="submission" date="2013-11" db="EMBL/GenBank/DDBJ databases">
        <title>Complete genome sequence of Clostridum sp. M2/40.</title>
        <authorList>
            <person name="Wibberg D."/>
            <person name="Puehler A."/>
            <person name="Schlueter A."/>
        </authorList>
    </citation>
    <scope>NUCLEOTIDE SEQUENCE [LARGE SCALE GENOMIC DNA]</scope>
    <source>
        <strain evidence="18">M2/40</strain>
    </source>
</reference>
<dbReference type="InterPro" id="IPR000212">
    <property type="entry name" value="DNA_helicase_UvrD/REP"/>
</dbReference>
<evidence type="ECO:0000259" key="16">
    <source>
        <dbReference type="PROSITE" id="PS51217"/>
    </source>
</evidence>
<dbReference type="InterPro" id="IPR038726">
    <property type="entry name" value="PDDEXK_AddAB-type"/>
</dbReference>
<evidence type="ECO:0000256" key="11">
    <source>
        <dbReference type="ARBA" id="ARBA00034617"/>
    </source>
</evidence>
<keyword evidence="5 13" id="KW-0347">Helicase</keyword>
<evidence type="ECO:0000313" key="18">
    <source>
        <dbReference type="Proteomes" id="UP000019426"/>
    </source>
</evidence>
<dbReference type="SUPFAM" id="SSF52980">
    <property type="entry name" value="Restriction endonuclease-like"/>
    <property type="match status" value="1"/>
</dbReference>
<sequence>MERKWTNEQQLAIDHDKSNILVSAAAGSGKTAVLVERIIKKITRKENAVDIDSLLVMTFTNAAAMEMKERIAAAISKEIDKNPLDTRLQKQLIRLNKADITTMHSFCNRLIKKYFHLLDIDPSFRIGDENECKLIRREAVLEVIEDRYDEENMRESFLLLAEGYTKNKSDVELEEIVLSLYNDAMAMSFPERDLNRLLEKLDITDKSFEETIFCKIAMEEIIEGLREYREGYKEVLESLYDYGYNDKVYDIIKSESEFIEELLAEKKGFFQLRNDVYNFEFLRMPTVKGVDEEGKAILSGLRDGFKKYIKSISEKYFYFSTEEEISEEMTFLHTVSKGIIELVIDFKKVYEDKKKKRGILDYNDLEHYGLDILVDYSEEGEVIPSNVALELREKYSEVLIDEYQDTNEVQETIIKMIGRVDVPNIFMVGDVKQSIYRFRNTNPQFFLQKYYDYSEDTNERDVKILLYKNFRSRKEVLTGINFLFKRIMSKELGDVDYTDVEALNPGASFNGEGEPIDLVLLDYKNIIAESDDEDKKELEIEAKYICNRIENIVSGKEQLYIDDASVPDGRRIPTYKDIVILLRATAGHGDILKDALMEREIPVFLDSSKGCFDSFEINIMMSLLEIIDNPLNDIPLIGVLRSPIGSFDEEELIKIRGEKAKGGFYNCLKKYSKEENFLGNKAKIFLEKLKMYREKSIKMTLVDFLWYLYLDTNFYSFVATLSNGDIRQENLMLLLQKGREFENTSYKGLFNFINFINKIKISKGDFGSAITIGENENVVRIMSIHKSKGLEFPIVFMPHLNKKFNMMDLRENILFHPRLGFGPKYISGEERVAHDTLVRSVIKDSIETEVKSEEMRILYVALTRAKEKLILISANKDIDNLIKKGKEALKSSDIRLPSYIVKKCSSYLQWIIISLMAHRDGNILRERIEGDLNFPSPIEDESKWNIEIIDSYNDDDSDIEEENSLTVVEKLKGEEIGDKYTGIDNILNFRYKYKDVTNISPYITVSEIKRKYLEGNIKIDSNGVLTKGNYIEEIVAPKFLRDEKSLTRSQIGTAHHTVMEHLPLKMDSSVETVKELVDILVNKNILTEDEGKVINCSKISDFLRSDLCKDMVENEDTLLREFPIQLRISPSEVYDVEDDDDKLVLNGIVDAFYEKDNELIIVDYKSDYYVEKKEMVEKYQVQLKLYKKALEKITGKKVRECILYLFYKSEYVKIY</sequence>
<dbReference type="FunFam" id="3.40.50.300:FF:001236">
    <property type="entry name" value="ATP-dependent helicase/nuclease subunit A"/>
    <property type="match status" value="1"/>
</dbReference>
<comment type="cofactor">
    <cofactor evidence="13">
        <name>Mg(2+)</name>
        <dbReference type="ChEBI" id="CHEBI:18420"/>
    </cofactor>
</comment>
<evidence type="ECO:0000256" key="14">
    <source>
        <dbReference type="PROSITE-ProRule" id="PRU00560"/>
    </source>
</evidence>
<dbReference type="KEGG" id="clt:CM240_1986"/>
<keyword evidence="7 13" id="KW-0067">ATP-binding</keyword>
<keyword evidence="8 13" id="KW-0238">DNA-binding</keyword>
<dbReference type="InterPro" id="IPR011335">
    <property type="entry name" value="Restrct_endonuc-II-like"/>
</dbReference>
<dbReference type="Pfam" id="PF00580">
    <property type="entry name" value="UvrD-helicase"/>
    <property type="match status" value="1"/>
</dbReference>
<dbReference type="InterPro" id="IPR011604">
    <property type="entry name" value="PDDEXK-like_dom_sf"/>
</dbReference>
<dbReference type="EMBL" id="HG917868">
    <property type="protein sequence ID" value="CDM69144.1"/>
    <property type="molecule type" value="Genomic_DNA"/>
</dbReference>
<dbReference type="PROSITE" id="PS51198">
    <property type="entry name" value="UVRD_HELICASE_ATP_BIND"/>
    <property type="match status" value="1"/>
</dbReference>
<dbReference type="InterPro" id="IPR027417">
    <property type="entry name" value="P-loop_NTPase"/>
</dbReference>
<dbReference type="Pfam" id="PF13361">
    <property type="entry name" value="UvrD_C"/>
    <property type="match status" value="1"/>
</dbReference>
<keyword evidence="3 13" id="KW-0227">DNA damage</keyword>
<dbReference type="InterPro" id="IPR014016">
    <property type="entry name" value="UvrD-like_ATP-bd"/>
</dbReference>
<dbReference type="InterPro" id="IPR014152">
    <property type="entry name" value="AddA"/>
</dbReference>
<comment type="catalytic activity">
    <reaction evidence="11 13">
        <text>Couples ATP hydrolysis with the unwinding of duplex DNA by translocating in the 3'-5' direction.</text>
        <dbReference type="EC" id="5.6.2.4"/>
    </reaction>
</comment>
<evidence type="ECO:0000256" key="5">
    <source>
        <dbReference type="ARBA" id="ARBA00022806"/>
    </source>
</evidence>
<dbReference type="eggNOG" id="COG1074">
    <property type="taxonomic scope" value="Bacteria"/>
</dbReference>
<evidence type="ECO:0000256" key="2">
    <source>
        <dbReference type="ARBA" id="ARBA00022741"/>
    </source>
</evidence>
<dbReference type="GO" id="GO:0033202">
    <property type="term" value="C:DNA helicase complex"/>
    <property type="evidence" value="ECO:0007669"/>
    <property type="project" value="TreeGrafter"/>
</dbReference>
<dbReference type="GO" id="GO:0005829">
    <property type="term" value="C:cytosol"/>
    <property type="evidence" value="ECO:0007669"/>
    <property type="project" value="TreeGrafter"/>
</dbReference>
<dbReference type="GO" id="GO:0016887">
    <property type="term" value="F:ATP hydrolysis activity"/>
    <property type="evidence" value="ECO:0007669"/>
    <property type="project" value="RHEA"/>
</dbReference>
<evidence type="ECO:0000259" key="15">
    <source>
        <dbReference type="PROSITE" id="PS51198"/>
    </source>
</evidence>
<gene>
    <name evidence="13 17" type="primary">addA</name>
    <name evidence="17" type="ORF">CM240_1986</name>
</gene>
<keyword evidence="10 13" id="KW-0413">Isomerase</keyword>
<keyword evidence="4 13" id="KW-0378">Hydrolase</keyword>
<evidence type="ECO:0000256" key="8">
    <source>
        <dbReference type="ARBA" id="ARBA00023125"/>
    </source>
</evidence>
<dbReference type="SUPFAM" id="SSF52540">
    <property type="entry name" value="P-loop containing nucleoside triphosphate hydrolases"/>
    <property type="match status" value="1"/>
</dbReference>
<dbReference type="PANTHER" id="PTHR11070">
    <property type="entry name" value="UVRD / RECB / PCRA DNA HELICASE FAMILY MEMBER"/>
    <property type="match status" value="1"/>
</dbReference>
<dbReference type="GO" id="GO:0003690">
    <property type="term" value="F:double-stranded DNA binding"/>
    <property type="evidence" value="ECO:0007669"/>
    <property type="project" value="UniProtKB-UniRule"/>
</dbReference>
<dbReference type="HOGENOM" id="CLU_001114_3_1_9"/>
<keyword evidence="18" id="KW-1185">Reference proteome</keyword>
<evidence type="ECO:0000256" key="10">
    <source>
        <dbReference type="ARBA" id="ARBA00023235"/>
    </source>
</evidence>
<organism evidence="17 18">
    <name type="scientific">Clostridium bornimense</name>
    <dbReference type="NCBI Taxonomy" id="1216932"/>
    <lineage>
        <taxon>Bacteria</taxon>
        <taxon>Bacillati</taxon>
        <taxon>Bacillota</taxon>
        <taxon>Clostridia</taxon>
        <taxon>Eubacteriales</taxon>
        <taxon>Clostridiaceae</taxon>
        <taxon>Clostridium</taxon>
    </lineage>
</organism>
<dbReference type="GO" id="GO:0000724">
    <property type="term" value="P:double-strand break repair via homologous recombination"/>
    <property type="evidence" value="ECO:0007669"/>
    <property type="project" value="UniProtKB-UniRule"/>
</dbReference>
<proteinExistence type="inferred from homology"/>
<dbReference type="Gene3D" id="3.90.320.10">
    <property type="match status" value="1"/>
</dbReference>
<dbReference type="EC" id="5.6.2.4" evidence="13"/>
<comment type="function">
    <text evidence="13">The heterodimer acts as both an ATP-dependent DNA helicase and an ATP-dependent, dual-direction single-stranded exonuclease. Recognizes the chi site generating a DNA molecule suitable for the initiation of homologous recombination. The AddA nuclease domain is required for chi fragment generation; this subunit has the helicase and 3' -&gt; 5' nuclease activities.</text>
</comment>
<evidence type="ECO:0000256" key="12">
    <source>
        <dbReference type="ARBA" id="ARBA00048988"/>
    </source>
</evidence>